<keyword evidence="7 15" id="KW-0067">ATP-binding</keyword>
<organism evidence="19">
    <name type="scientific">Apis mellifera</name>
    <name type="common">Honeybee</name>
    <dbReference type="NCBI Taxonomy" id="7460"/>
    <lineage>
        <taxon>Eukaryota</taxon>
        <taxon>Metazoa</taxon>
        <taxon>Ecdysozoa</taxon>
        <taxon>Arthropoda</taxon>
        <taxon>Hexapoda</taxon>
        <taxon>Insecta</taxon>
        <taxon>Pterygota</taxon>
        <taxon>Neoptera</taxon>
        <taxon>Endopterygota</taxon>
        <taxon>Hymenoptera</taxon>
        <taxon>Apocrita</taxon>
        <taxon>Aculeata</taxon>
        <taxon>Apoidea</taxon>
        <taxon>Anthophila</taxon>
        <taxon>Apidae</taxon>
        <taxon>Apis</taxon>
    </lineage>
</organism>
<dbReference type="InterPro" id="IPR053859">
    <property type="entry name" value="MVD-like_N"/>
</dbReference>
<dbReference type="EnsemblMetazoa" id="XM_001121619">
    <property type="protein sequence ID" value="XP_001121619"/>
    <property type="gene ID" value="LOC725817"/>
</dbReference>
<dbReference type="GO" id="GO:0006695">
    <property type="term" value="P:cholesterol biosynthetic process"/>
    <property type="evidence" value="ECO:0007669"/>
    <property type="project" value="UniProtKB-UniPathway"/>
</dbReference>
<dbReference type="GO" id="GO:0019287">
    <property type="term" value="P:isopentenyl diphosphate biosynthetic process, mevalonate pathway"/>
    <property type="evidence" value="ECO:0007669"/>
    <property type="project" value="UniProtKB-UniRule"/>
</dbReference>
<dbReference type="InterPro" id="IPR041431">
    <property type="entry name" value="Mvd1_C"/>
</dbReference>
<dbReference type="OrthoDB" id="10253702at2759"/>
<keyword evidence="20" id="KW-1185">Reference proteome</keyword>
<dbReference type="GO" id="GO:0005829">
    <property type="term" value="C:cytosol"/>
    <property type="evidence" value="ECO:0007669"/>
    <property type="project" value="InterPro"/>
</dbReference>
<keyword evidence="9 16" id="KW-0756">Sterol biosynthesis</keyword>
<evidence type="ECO:0000313" key="21">
    <source>
        <dbReference type="RefSeq" id="XP_001121619.2"/>
    </source>
</evidence>
<evidence type="ECO:0000256" key="9">
    <source>
        <dbReference type="ARBA" id="ARBA00023011"/>
    </source>
</evidence>
<comment type="catalytic activity">
    <reaction evidence="14 15 16">
        <text>(R)-5-diphosphomevalonate + ATP = isopentenyl diphosphate + ADP + phosphate + CO2</text>
        <dbReference type="Rhea" id="RHEA:23732"/>
        <dbReference type="ChEBI" id="CHEBI:16526"/>
        <dbReference type="ChEBI" id="CHEBI:30616"/>
        <dbReference type="ChEBI" id="CHEBI:43474"/>
        <dbReference type="ChEBI" id="CHEBI:57557"/>
        <dbReference type="ChEBI" id="CHEBI:128769"/>
        <dbReference type="ChEBI" id="CHEBI:456216"/>
        <dbReference type="EC" id="4.1.1.33"/>
    </reaction>
</comment>
<keyword evidence="6 15" id="KW-0547">Nucleotide-binding</keyword>
<keyword evidence="16" id="KW-0153">Cholesterol metabolism</keyword>
<evidence type="ECO:0000256" key="15">
    <source>
        <dbReference type="PIRNR" id="PIRNR015950"/>
    </source>
</evidence>
<accession>A0A8B6XF80</accession>
<dbReference type="PANTHER" id="PTHR10977">
    <property type="entry name" value="DIPHOSPHOMEVALONATE DECARBOXYLASE"/>
    <property type="match status" value="1"/>
</dbReference>
<evidence type="ECO:0000256" key="4">
    <source>
        <dbReference type="ARBA" id="ARBA00019335"/>
    </source>
</evidence>
<keyword evidence="5 16" id="KW-0444">Lipid biosynthesis</keyword>
<evidence type="ECO:0000256" key="12">
    <source>
        <dbReference type="ARBA" id="ARBA00023221"/>
    </source>
</evidence>
<reference evidence="21" key="2">
    <citation type="submission" date="2025-04" db="UniProtKB">
        <authorList>
            <consortium name="RefSeq"/>
        </authorList>
    </citation>
    <scope>IDENTIFICATION</scope>
    <source>
        <strain evidence="21">DH4</strain>
        <tissue evidence="21">Whole body</tissue>
    </source>
</reference>
<evidence type="ECO:0000256" key="16">
    <source>
        <dbReference type="RuleBase" id="RU363086"/>
    </source>
</evidence>
<evidence type="ECO:0000256" key="2">
    <source>
        <dbReference type="ARBA" id="ARBA00008831"/>
    </source>
</evidence>
<feature type="domain" description="Diphosphomevalonate decarboxylase-like N-terminal" evidence="18">
    <location>
        <begin position="8"/>
        <end position="168"/>
    </location>
</feature>
<dbReference type="Pfam" id="PF18376">
    <property type="entry name" value="MDD_C"/>
    <property type="match status" value="1"/>
</dbReference>
<dbReference type="InterPro" id="IPR005935">
    <property type="entry name" value="Mev_decarb"/>
</dbReference>
<evidence type="ECO:0000256" key="8">
    <source>
        <dbReference type="ARBA" id="ARBA00022955"/>
    </source>
</evidence>
<name>A0A7M7FYR1_APIME</name>
<keyword evidence="11 16" id="KW-1207">Sterol metabolism</keyword>
<gene>
    <name evidence="19" type="primary">725817</name>
    <name evidence="21" type="synonym">LOC725817</name>
</gene>
<comment type="similarity">
    <text evidence="2 15 16">Belongs to the diphosphomevalonate decarboxylase family.</text>
</comment>
<keyword evidence="12 16" id="KW-0753">Steroid metabolism</keyword>
<accession>A0A7M7FYR1</accession>
<dbReference type="Proteomes" id="UP000005203">
    <property type="component" value="Linkage group LG1"/>
</dbReference>
<evidence type="ECO:0000256" key="11">
    <source>
        <dbReference type="ARBA" id="ARBA00023166"/>
    </source>
</evidence>
<dbReference type="FunFam" id="3.30.230.10:FF:000080">
    <property type="entry name" value="Diphosphomevalonate decarboxylase"/>
    <property type="match status" value="1"/>
</dbReference>
<dbReference type="OMA" id="LTLHAMM"/>
<evidence type="ECO:0000256" key="14">
    <source>
        <dbReference type="ARBA" id="ARBA00048154"/>
    </source>
</evidence>
<dbReference type="Pfam" id="PF22700">
    <property type="entry name" value="MVD-like_N"/>
    <property type="match status" value="1"/>
</dbReference>
<evidence type="ECO:0000256" key="3">
    <source>
        <dbReference type="ARBA" id="ARBA00012296"/>
    </source>
</evidence>
<dbReference type="RefSeq" id="XP_001121619.2">
    <property type="nucleotide sequence ID" value="XM_001121619.5"/>
</dbReference>
<dbReference type="PANTHER" id="PTHR10977:SF3">
    <property type="entry name" value="DIPHOSPHOMEVALONATE DECARBOXYLASE"/>
    <property type="match status" value="1"/>
</dbReference>
<comment type="pathway">
    <text evidence="16">Steroid biosynthesis; cholesterol biosynthesis.</text>
</comment>
<dbReference type="Gene3D" id="3.30.230.10">
    <property type="match status" value="1"/>
</dbReference>
<evidence type="ECO:0000259" key="17">
    <source>
        <dbReference type="Pfam" id="PF18376"/>
    </source>
</evidence>
<dbReference type="AlphaFoldDB" id="A0A7M7FYR1"/>
<evidence type="ECO:0000256" key="5">
    <source>
        <dbReference type="ARBA" id="ARBA00022516"/>
    </source>
</evidence>
<reference evidence="20" key="3">
    <citation type="submission" date="2025-05" db="UniProtKB">
        <authorList>
            <consortium name="RefSeq"/>
        </authorList>
    </citation>
    <scope>NUCLEOTIDE SEQUENCE [LARGE SCALE GENOMIC DNA]</scope>
    <source>
        <strain evidence="20">DH4</strain>
    </source>
</reference>
<evidence type="ECO:0000313" key="20">
    <source>
        <dbReference type="Proteomes" id="UP000005203"/>
    </source>
</evidence>
<dbReference type="EC" id="4.1.1.33" evidence="3 15"/>
<reference evidence="19" key="1">
    <citation type="submission" date="2021-01" db="UniProtKB">
        <authorList>
            <consortium name="EnsemblMetazoa"/>
        </authorList>
    </citation>
    <scope>IDENTIFICATION</scope>
    <source>
        <strain evidence="19">DH4</strain>
    </source>
</reference>
<dbReference type="SUPFAM" id="SSF55060">
    <property type="entry name" value="GHMP Kinase, C-terminal domain"/>
    <property type="match status" value="1"/>
</dbReference>
<dbReference type="InterPro" id="IPR029765">
    <property type="entry name" value="Mev_diP_decarb"/>
</dbReference>
<dbReference type="KEGG" id="ame:725817"/>
<evidence type="ECO:0000256" key="1">
    <source>
        <dbReference type="ARBA" id="ARBA00003812"/>
    </source>
</evidence>
<proteinExistence type="inferred from homology"/>
<evidence type="ECO:0000259" key="18">
    <source>
        <dbReference type="Pfam" id="PF22700"/>
    </source>
</evidence>
<dbReference type="PIRSF" id="PIRSF015950">
    <property type="entry name" value="Mev_P_decrbx"/>
    <property type="match status" value="1"/>
</dbReference>
<dbReference type="GO" id="GO:0004163">
    <property type="term" value="F:diphosphomevalonate decarboxylase activity"/>
    <property type="evidence" value="ECO:0007669"/>
    <property type="project" value="UniProtKB-UniRule"/>
</dbReference>
<dbReference type="NCBIfam" id="TIGR01240">
    <property type="entry name" value="mevDPdecarb"/>
    <property type="match status" value="1"/>
</dbReference>
<evidence type="ECO:0000313" key="19">
    <source>
        <dbReference type="EnsemblMetazoa" id="XP_001121619"/>
    </source>
</evidence>
<comment type="function">
    <text evidence="1 16">Catalyzes the ATP dependent decarboxylation of (R)-5-diphosphomevalonate to form isopentenyl diphosphate (IPP). Functions in the mevalonate (MVA) pathway leading to isopentenyl diphosphate (IPP), a key precursor for the biosynthesis of isoprenoids and sterol synthesis.</text>
</comment>
<evidence type="ECO:0000256" key="7">
    <source>
        <dbReference type="ARBA" id="ARBA00022840"/>
    </source>
</evidence>
<keyword evidence="13 15" id="KW-0456">Lyase</keyword>
<dbReference type="SUPFAM" id="SSF54211">
    <property type="entry name" value="Ribosomal protein S5 domain 2-like"/>
    <property type="match status" value="1"/>
</dbReference>
<evidence type="ECO:0000256" key="10">
    <source>
        <dbReference type="ARBA" id="ARBA00023098"/>
    </source>
</evidence>
<keyword evidence="10 15" id="KW-0443">Lipid metabolism</keyword>
<protein>
    <recommendedName>
        <fullName evidence="4 15">Diphosphomevalonate decarboxylase</fullName>
        <ecNumber evidence="3 15">4.1.1.33</ecNumber>
    </recommendedName>
</protein>
<keyword evidence="16" id="KW-0152">Cholesterol biosynthesis</keyword>
<evidence type="ECO:0000256" key="13">
    <source>
        <dbReference type="ARBA" id="ARBA00023239"/>
    </source>
</evidence>
<sequence length="386" mass="43276">MNIVTCIAPINIAVVKYWGKRDETLILPANDSISATLDTDHLCAKTTVMISPNFKHDRIWLNGREEDIMNIRLQNCLTEIKKRAGDSNHMDQWKIHICSENNFPTSAGLASSAAGYACLVIALAKLYEVKGDITAIARVGSGSACRSILGGFVRWYMGSQTDGTDSIAKQIVPASYWPEMRILILVVNEAKKNVSSAIGMKRGMETSDFLNFRVKHIVPDRVKSIEQAILQKDFKTFAEHTMKDSNQMHAACLDTYPPCVYMNDISHAIVDLIHAYNETVKEVKVAYTFDAGPNATLYLLEENVTEFLGVLDYFFPTTTNLEEYIKGLPVKKVVHSLELFNNINIRKQAPGCFKYIIYTKISDGPKYLNDSKDHLLNKEGLPINLI</sequence>
<dbReference type="FunFam" id="3.30.70.890:FF:000005">
    <property type="entry name" value="Diphosphomevalonate decarboxylase"/>
    <property type="match status" value="1"/>
</dbReference>
<dbReference type="UniPathway" id="UPA00063"/>
<feature type="domain" description="Mvd1 C-terminal" evidence="17">
    <location>
        <begin position="182"/>
        <end position="367"/>
    </location>
</feature>
<evidence type="ECO:0000256" key="6">
    <source>
        <dbReference type="ARBA" id="ARBA00022741"/>
    </source>
</evidence>
<dbReference type="InterPro" id="IPR036554">
    <property type="entry name" value="GHMP_kinase_C_sf"/>
</dbReference>
<keyword evidence="8 16" id="KW-0752">Steroid biosynthesis</keyword>
<dbReference type="Gene3D" id="3.30.70.890">
    <property type="entry name" value="GHMP kinase, C-terminal domain"/>
    <property type="match status" value="1"/>
</dbReference>
<dbReference type="InterPro" id="IPR014721">
    <property type="entry name" value="Ribsml_uS5_D2-typ_fold_subgr"/>
</dbReference>
<dbReference type="GO" id="GO:0005524">
    <property type="term" value="F:ATP binding"/>
    <property type="evidence" value="ECO:0007669"/>
    <property type="project" value="UniProtKB-UniRule"/>
</dbReference>
<dbReference type="InterPro" id="IPR020568">
    <property type="entry name" value="Ribosomal_Su5_D2-typ_SF"/>
</dbReference>